<dbReference type="Proteomes" id="UP000324897">
    <property type="component" value="Chromosome 2"/>
</dbReference>
<feature type="compositionally biased region" description="Basic and acidic residues" evidence="1">
    <location>
        <begin position="1"/>
        <end position="15"/>
    </location>
</feature>
<sequence>MRWELKEEEGSRPSDQDLGGWSKMDSAKDDRESQASATMPLTKGSTWASLYDPSWTNSGAAAEPPFAVEAVRRQASVRR</sequence>
<organism evidence="2 3">
    <name type="scientific">Eragrostis curvula</name>
    <name type="common">weeping love grass</name>
    <dbReference type="NCBI Taxonomy" id="38414"/>
    <lineage>
        <taxon>Eukaryota</taxon>
        <taxon>Viridiplantae</taxon>
        <taxon>Streptophyta</taxon>
        <taxon>Embryophyta</taxon>
        <taxon>Tracheophyta</taxon>
        <taxon>Spermatophyta</taxon>
        <taxon>Magnoliopsida</taxon>
        <taxon>Liliopsida</taxon>
        <taxon>Poales</taxon>
        <taxon>Poaceae</taxon>
        <taxon>PACMAD clade</taxon>
        <taxon>Chloridoideae</taxon>
        <taxon>Eragrostideae</taxon>
        <taxon>Eragrostidinae</taxon>
        <taxon>Eragrostis</taxon>
    </lineage>
</organism>
<feature type="compositionally biased region" description="Polar residues" evidence="1">
    <location>
        <begin position="34"/>
        <end position="43"/>
    </location>
</feature>
<protein>
    <submittedName>
        <fullName evidence="2">Uncharacterized protein</fullName>
    </submittedName>
</protein>
<dbReference type="Gramene" id="TVU25214">
    <property type="protein sequence ID" value="TVU25214"/>
    <property type="gene ID" value="EJB05_27703"/>
</dbReference>
<dbReference type="AlphaFoldDB" id="A0A5J9UP71"/>
<feature type="non-terminal residue" evidence="2">
    <location>
        <position position="1"/>
    </location>
</feature>
<gene>
    <name evidence="2" type="ORF">EJB05_27703</name>
</gene>
<comment type="caution">
    <text evidence="2">The sequence shown here is derived from an EMBL/GenBank/DDBJ whole genome shotgun (WGS) entry which is preliminary data.</text>
</comment>
<feature type="region of interest" description="Disordered" evidence="1">
    <location>
        <begin position="1"/>
        <end position="43"/>
    </location>
</feature>
<evidence type="ECO:0000313" key="3">
    <source>
        <dbReference type="Proteomes" id="UP000324897"/>
    </source>
</evidence>
<accession>A0A5J9UP71</accession>
<evidence type="ECO:0000256" key="1">
    <source>
        <dbReference type="SAM" id="MobiDB-lite"/>
    </source>
</evidence>
<name>A0A5J9UP71_9POAL</name>
<proteinExistence type="predicted"/>
<reference evidence="2 3" key="1">
    <citation type="journal article" date="2019" name="Sci. Rep.">
        <title>A high-quality genome of Eragrostis curvula grass provides insights into Poaceae evolution and supports new strategies to enhance forage quality.</title>
        <authorList>
            <person name="Carballo J."/>
            <person name="Santos B.A.C.M."/>
            <person name="Zappacosta D."/>
            <person name="Garbus I."/>
            <person name="Selva J.P."/>
            <person name="Gallo C.A."/>
            <person name="Diaz A."/>
            <person name="Albertini E."/>
            <person name="Caccamo M."/>
            <person name="Echenique V."/>
        </authorList>
    </citation>
    <scope>NUCLEOTIDE SEQUENCE [LARGE SCALE GENOMIC DNA]</scope>
    <source>
        <strain evidence="3">cv. Victoria</strain>
        <tissue evidence="2">Leaf</tissue>
    </source>
</reference>
<evidence type="ECO:0000313" key="2">
    <source>
        <dbReference type="EMBL" id="TVU25214.1"/>
    </source>
</evidence>
<dbReference type="EMBL" id="RWGY01000013">
    <property type="protein sequence ID" value="TVU25214.1"/>
    <property type="molecule type" value="Genomic_DNA"/>
</dbReference>
<keyword evidence="3" id="KW-1185">Reference proteome</keyword>